<dbReference type="PANTHER" id="PTHR21521:SF0">
    <property type="entry name" value="AMUN, ISOFORM A"/>
    <property type="match status" value="1"/>
</dbReference>
<dbReference type="Proteomes" id="UP000597762">
    <property type="component" value="Unassembled WGS sequence"/>
</dbReference>
<reference evidence="2" key="1">
    <citation type="submission" date="2021-01" db="EMBL/GenBank/DDBJ databases">
        <authorList>
            <person name="Li R."/>
            <person name="Bekaert M."/>
        </authorList>
    </citation>
    <scope>NUCLEOTIDE SEQUENCE</scope>
    <source>
        <strain evidence="2">Farmed</strain>
    </source>
</reference>
<sequence length="250" mass="27760">MMEARGLQGNVDLEEALSHYDKVLEAKASTLKKVDKKTLIDLDNWYQHELPVAIQERKIKCITHAELCKLMKWKLMRGKFRPKLTEMVESNKPQSVLDASQSAFDLLPDVEQALKALTVLKAVGPATASAILAAGAPDQVPFMADESMLAALPGRPKAYTLPYFLDYLDAVKNLVKQLNKDSGVSKDSMWTPHKVELALWSKSVTASLGISLGVQPAAPPEKKRRRVNVERNSVQNGTKTRGEKNKLQEL</sequence>
<organism evidence="2 3">
    <name type="scientific">Acanthosepion pharaonis</name>
    <name type="common">Pharaoh cuttlefish</name>
    <name type="synonym">Sepia pharaonis</name>
    <dbReference type="NCBI Taxonomy" id="158019"/>
    <lineage>
        <taxon>Eukaryota</taxon>
        <taxon>Metazoa</taxon>
        <taxon>Spiralia</taxon>
        <taxon>Lophotrochozoa</taxon>
        <taxon>Mollusca</taxon>
        <taxon>Cephalopoda</taxon>
        <taxon>Coleoidea</taxon>
        <taxon>Decapodiformes</taxon>
        <taxon>Sepiida</taxon>
        <taxon>Sepiina</taxon>
        <taxon>Sepiidae</taxon>
        <taxon>Acanthosepion</taxon>
    </lineage>
</organism>
<evidence type="ECO:0000256" key="1">
    <source>
        <dbReference type="SAM" id="MobiDB-lite"/>
    </source>
</evidence>
<comment type="caution">
    <text evidence="2">The sequence shown here is derived from an EMBL/GenBank/DDBJ whole genome shotgun (WGS) entry which is preliminary data.</text>
</comment>
<accession>A0A812B4C4</accession>
<protein>
    <submittedName>
        <fullName evidence="2">Uncharacterized protein</fullName>
    </submittedName>
</protein>
<gene>
    <name evidence="2" type="ORF">SPHA_9578</name>
</gene>
<evidence type="ECO:0000313" key="2">
    <source>
        <dbReference type="EMBL" id="CAE1167757.1"/>
    </source>
</evidence>
<dbReference type="EMBL" id="CAHIKZ030000306">
    <property type="protein sequence ID" value="CAE1167757.1"/>
    <property type="molecule type" value="Genomic_DNA"/>
</dbReference>
<feature type="compositionally biased region" description="Polar residues" evidence="1">
    <location>
        <begin position="230"/>
        <end position="239"/>
    </location>
</feature>
<feature type="region of interest" description="Disordered" evidence="1">
    <location>
        <begin position="215"/>
        <end position="250"/>
    </location>
</feature>
<dbReference type="OrthoDB" id="8249012at2759"/>
<feature type="compositionally biased region" description="Basic and acidic residues" evidence="1">
    <location>
        <begin position="240"/>
        <end position="250"/>
    </location>
</feature>
<proteinExistence type="predicted"/>
<name>A0A812B4C4_ACAPH</name>
<keyword evidence="3" id="KW-1185">Reference proteome</keyword>
<dbReference type="AlphaFoldDB" id="A0A812B4C4"/>
<dbReference type="PANTHER" id="PTHR21521">
    <property type="entry name" value="AMUN, ISOFORM A"/>
    <property type="match status" value="1"/>
</dbReference>
<evidence type="ECO:0000313" key="3">
    <source>
        <dbReference type="Proteomes" id="UP000597762"/>
    </source>
</evidence>